<name>A0A0H5QC15_NEIMI</name>
<dbReference type="AlphaFoldDB" id="A0A0H5QC15"/>
<proteinExistence type="predicted"/>
<protein>
    <recommendedName>
        <fullName evidence="3">DUF2251 domain-containing protein</fullName>
    </recommendedName>
</protein>
<dbReference type="Proteomes" id="UP000182715">
    <property type="component" value="Unassembled WGS sequence"/>
</dbReference>
<dbReference type="InterPro" id="IPR014449">
    <property type="entry name" value="UCP007050_HI0931"/>
</dbReference>
<organism evidence="1 2">
    <name type="scientific">Neisseria meningitidis serogroup B</name>
    <dbReference type="NCBI Taxonomy" id="491"/>
    <lineage>
        <taxon>Bacteria</taxon>
        <taxon>Pseudomonadati</taxon>
        <taxon>Pseudomonadota</taxon>
        <taxon>Betaproteobacteria</taxon>
        <taxon>Neisseriales</taxon>
        <taxon>Neisseriaceae</taxon>
        <taxon>Neisseria</taxon>
    </lineage>
</organism>
<dbReference type="EMBL" id="CVTF01000042">
    <property type="protein sequence ID" value="CRY99006.1"/>
    <property type="molecule type" value="Genomic_DNA"/>
</dbReference>
<evidence type="ECO:0008006" key="3">
    <source>
        <dbReference type="Google" id="ProtNLM"/>
    </source>
</evidence>
<evidence type="ECO:0000313" key="1">
    <source>
        <dbReference type="EMBL" id="CRY99006.1"/>
    </source>
</evidence>
<dbReference type="Pfam" id="PF10008">
    <property type="entry name" value="DUF2251"/>
    <property type="match status" value="1"/>
</dbReference>
<dbReference type="PIRSF" id="PIRSF007050">
    <property type="entry name" value="UPC007050"/>
    <property type="match status" value="1"/>
</dbReference>
<sequence length="139" mass="15694">MAQLPLYLTSEIKDFTVGTPEVLQSFFEHVPYGVVFEDDGDTGYFYAASQDGILDALHIYNVEDVSDKHIPNHVLILWDDACTIAALCINDYIHAVYDFVEQAGYCRNGFPEAGGEWVKVENRILDDELLDKILSRKST</sequence>
<reference evidence="1 2" key="1">
    <citation type="submission" date="2014-11" db="EMBL/GenBank/DDBJ databases">
        <authorList>
            <person name="Diene M.Seydina."/>
        </authorList>
    </citation>
    <scope>NUCLEOTIDE SEQUENCE [LARGE SCALE GENOMIC DNA]</scope>
    <source>
        <strain evidence="1 2">Neisseria meningitidis CHUV</strain>
    </source>
</reference>
<accession>A0A0H5QC15</accession>
<evidence type="ECO:0000313" key="2">
    <source>
        <dbReference type="Proteomes" id="UP000182715"/>
    </source>
</evidence>